<keyword evidence="3" id="KW-1185">Reference proteome</keyword>
<name>A0A502HFX3_9BACT</name>
<proteinExistence type="predicted"/>
<dbReference type="SUPFAM" id="SSF53448">
    <property type="entry name" value="Nucleotide-diphospho-sugar transferases"/>
    <property type="match status" value="1"/>
</dbReference>
<protein>
    <submittedName>
        <fullName evidence="2">Glycosyltransferase</fullName>
    </submittedName>
</protein>
<dbReference type="OrthoDB" id="9815829at2"/>
<dbReference type="InterPro" id="IPR029044">
    <property type="entry name" value="Nucleotide-diphossugar_trans"/>
</dbReference>
<evidence type="ECO:0000313" key="2">
    <source>
        <dbReference type="EMBL" id="TPG72256.1"/>
    </source>
</evidence>
<dbReference type="Gene3D" id="3.90.550.10">
    <property type="entry name" value="Spore Coat Polysaccharide Biosynthesis Protein SpsA, Chain A"/>
    <property type="match status" value="1"/>
</dbReference>
<sequence>MKRLSPPIVSVILPVFNAEQYLSEAIESILNQTFRSIELILVDDCSTDNSLAIARNYEADPRVQVLANAQNRGRSFSDNYGAEHARGRYIAKMDADDVALPHRLQAQVDFLEKNPSVGLSSGFMQAFGESDIVYTYPVTTDEVRSFLLFNMPVANPAVCFRRSLLEEYGLRYDDTIQDTFGEDYEFIARAAQVVGIANQPEVLLNYRTLPQSVKADVHARRNAKSNQIREKLLQGFGIPFTARELHVHNTISYYPFTLGDISLAEVHTWLWKMQAHNQEQRYAEPAAMLRCVAERWFLTCYLNPDKQTNSLNEYRRQELARHFKPTTKQYGKFLLKSFVLRHI</sequence>
<gene>
    <name evidence="2" type="ORF">EAH73_03215</name>
</gene>
<organism evidence="2 3">
    <name type="scientific">Hymenobacter nivis</name>
    <dbReference type="NCBI Taxonomy" id="1850093"/>
    <lineage>
        <taxon>Bacteria</taxon>
        <taxon>Pseudomonadati</taxon>
        <taxon>Bacteroidota</taxon>
        <taxon>Cytophagia</taxon>
        <taxon>Cytophagales</taxon>
        <taxon>Hymenobacteraceae</taxon>
        <taxon>Hymenobacter</taxon>
    </lineage>
</organism>
<evidence type="ECO:0000259" key="1">
    <source>
        <dbReference type="Pfam" id="PF00535"/>
    </source>
</evidence>
<dbReference type="EMBL" id="RCYZ01000001">
    <property type="protein sequence ID" value="TPG72256.1"/>
    <property type="molecule type" value="Genomic_DNA"/>
</dbReference>
<evidence type="ECO:0000313" key="3">
    <source>
        <dbReference type="Proteomes" id="UP000317646"/>
    </source>
</evidence>
<dbReference type="PANTHER" id="PTHR22916">
    <property type="entry name" value="GLYCOSYLTRANSFERASE"/>
    <property type="match status" value="1"/>
</dbReference>
<dbReference type="InterPro" id="IPR001173">
    <property type="entry name" value="Glyco_trans_2-like"/>
</dbReference>
<dbReference type="RefSeq" id="WP_140465036.1">
    <property type="nucleotide sequence ID" value="NZ_RCYZ01000001.1"/>
</dbReference>
<dbReference type="Pfam" id="PF00535">
    <property type="entry name" value="Glycos_transf_2"/>
    <property type="match status" value="1"/>
</dbReference>
<comment type="caution">
    <text evidence="2">The sequence shown here is derived from an EMBL/GenBank/DDBJ whole genome shotgun (WGS) entry which is preliminary data.</text>
</comment>
<dbReference type="GO" id="GO:0016758">
    <property type="term" value="F:hexosyltransferase activity"/>
    <property type="evidence" value="ECO:0007669"/>
    <property type="project" value="UniProtKB-ARBA"/>
</dbReference>
<feature type="domain" description="Glycosyltransferase 2-like" evidence="1">
    <location>
        <begin position="10"/>
        <end position="135"/>
    </location>
</feature>
<dbReference type="AlphaFoldDB" id="A0A502HFX3"/>
<keyword evidence="2" id="KW-0808">Transferase</keyword>
<dbReference type="PANTHER" id="PTHR22916:SF3">
    <property type="entry name" value="UDP-GLCNAC:BETAGAL BETA-1,3-N-ACETYLGLUCOSAMINYLTRANSFERASE-LIKE PROTEIN 1"/>
    <property type="match status" value="1"/>
</dbReference>
<dbReference type="Proteomes" id="UP000317646">
    <property type="component" value="Unassembled WGS sequence"/>
</dbReference>
<accession>A0A502HFX3</accession>
<reference evidence="2 3" key="1">
    <citation type="journal article" date="2019" name="Environ. Microbiol.">
        <title>Species interactions and distinct microbial communities in high Arctic permafrost affected cryosols are associated with the CH4 and CO2 gas fluxes.</title>
        <authorList>
            <person name="Altshuler I."/>
            <person name="Hamel J."/>
            <person name="Turney S."/>
            <person name="Magnuson E."/>
            <person name="Levesque R."/>
            <person name="Greer C."/>
            <person name="Whyte L.G."/>
        </authorList>
    </citation>
    <scope>NUCLEOTIDE SEQUENCE [LARGE SCALE GENOMIC DNA]</scope>
    <source>
        <strain evidence="2 3">S9.2P</strain>
    </source>
</reference>